<name>A0A242A566_9ENTE</name>
<evidence type="ECO:0000259" key="16">
    <source>
        <dbReference type="SMART" id="SM01329"/>
    </source>
</evidence>
<keyword evidence="10 14" id="KW-0560">Oxidoreductase</keyword>
<feature type="site" description="Important for catalysis" evidence="14">
    <location>
        <position position="183"/>
    </location>
</feature>
<dbReference type="UniPathway" id="UPA00048">
    <property type="reaction ID" value="UER00072"/>
</dbReference>
<keyword evidence="13 14" id="KW-0100">Branched-chain amino acid biosynthesis</keyword>
<comment type="caution">
    <text evidence="14">Lacks conserved residue(s) required for the propagation of feature annotation.</text>
</comment>
<comment type="function">
    <text evidence="14 15">Catalyzes the oxidation of 3-carboxy-2-hydroxy-4-methylpentanoate (3-isopropylmalate) to 3-carboxy-4-methyl-2-oxopentanoate. The product decarboxylates to 4-methyl-2 oxopentanoate.</text>
</comment>
<comment type="subunit">
    <text evidence="5 14 15">Homodimer.</text>
</comment>
<evidence type="ECO:0000256" key="8">
    <source>
        <dbReference type="ARBA" id="ARBA00022723"/>
    </source>
</evidence>
<gene>
    <name evidence="14" type="primary">leuB</name>
    <name evidence="17" type="ORF">A5886_001136</name>
</gene>
<dbReference type="GO" id="GO:0003862">
    <property type="term" value="F:3-isopropylmalate dehydrogenase activity"/>
    <property type="evidence" value="ECO:0007669"/>
    <property type="project" value="UniProtKB-UniRule"/>
</dbReference>
<evidence type="ECO:0000256" key="3">
    <source>
        <dbReference type="ARBA" id="ARBA00004762"/>
    </source>
</evidence>
<keyword evidence="11 14" id="KW-0520">NAD</keyword>
<keyword evidence="14" id="KW-0963">Cytoplasm</keyword>
<feature type="binding site" evidence="14">
    <location>
        <position position="243"/>
    </location>
    <ligand>
        <name>Mg(2+)</name>
        <dbReference type="ChEBI" id="CHEBI:18420"/>
    </ligand>
</feature>
<dbReference type="EMBL" id="NGKU01000001">
    <property type="protein sequence ID" value="OTN76059.1"/>
    <property type="molecule type" value="Genomic_DNA"/>
</dbReference>
<organism evidence="17 18">
    <name type="scientific">Candidatus Enterococcus testudinis</name>
    <dbReference type="NCBI Taxonomy" id="1834191"/>
    <lineage>
        <taxon>Bacteria</taxon>
        <taxon>Bacillati</taxon>
        <taxon>Bacillota</taxon>
        <taxon>Bacilli</taxon>
        <taxon>Lactobacillales</taxon>
        <taxon>Enterococcaceae</taxon>
        <taxon>Enterococcus</taxon>
    </lineage>
</organism>
<comment type="cofactor">
    <cofactor evidence="14 15">
        <name>Mg(2+)</name>
        <dbReference type="ChEBI" id="CHEBI:18420"/>
    </cofactor>
    <cofactor evidence="14 15">
        <name>Mn(2+)</name>
        <dbReference type="ChEBI" id="CHEBI:29035"/>
    </cofactor>
    <text evidence="14 15">Binds 1 Mg(2+) or Mn(2+) ion per subunit.</text>
</comment>
<feature type="binding site" evidence="14">
    <location>
        <begin position="273"/>
        <end position="285"/>
    </location>
    <ligand>
        <name>NAD(+)</name>
        <dbReference type="ChEBI" id="CHEBI:57540"/>
    </ligand>
</feature>
<comment type="catalytic activity">
    <reaction evidence="1 14 15">
        <text>(2R,3S)-3-isopropylmalate + NAD(+) = 4-methyl-2-oxopentanoate + CO2 + NADH</text>
        <dbReference type="Rhea" id="RHEA:32271"/>
        <dbReference type="ChEBI" id="CHEBI:16526"/>
        <dbReference type="ChEBI" id="CHEBI:17865"/>
        <dbReference type="ChEBI" id="CHEBI:35121"/>
        <dbReference type="ChEBI" id="CHEBI:57540"/>
        <dbReference type="ChEBI" id="CHEBI:57945"/>
        <dbReference type="EC" id="1.1.1.85"/>
    </reaction>
</comment>
<dbReference type="SMART" id="SM01329">
    <property type="entry name" value="Iso_dh"/>
    <property type="match status" value="1"/>
</dbReference>
<evidence type="ECO:0000256" key="15">
    <source>
        <dbReference type="RuleBase" id="RU004445"/>
    </source>
</evidence>
<dbReference type="NCBIfam" id="TIGR00169">
    <property type="entry name" value="leuB"/>
    <property type="match status" value="1"/>
</dbReference>
<comment type="pathway">
    <text evidence="3 14 15">Amino-acid biosynthesis; L-leucine biosynthesis; L-leucine from 3-methyl-2-oxobutanoate: step 3/4.</text>
</comment>
<keyword evidence="7 14" id="KW-0028">Amino-acid biosynthesis</keyword>
<feature type="binding site" evidence="14">
    <location>
        <position position="131"/>
    </location>
    <ligand>
        <name>substrate</name>
    </ligand>
</feature>
<dbReference type="Gene3D" id="3.40.718.10">
    <property type="entry name" value="Isopropylmalate Dehydrogenase"/>
    <property type="match status" value="1"/>
</dbReference>
<comment type="similarity">
    <text evidence="4 14">Belongs to the isocitrate and isopropylmalate dehydrogenases family. LeuB type 1 subfamily.</text>
</comment>
<feature type="binding site" evidence="14">
    <location>
        <position position="93"/>
    </location>
    <ligand>
        <name>substrate</name>
    </ligand>
</feature>
<dbReference type="Proteomes" id="UP000195043">
    <property type="component" value="Unassembled WGS sequence"/>
</dbReference>
<feature type="domain" description="Isopropylmalate dehydrogenase-like" evidence="16">
    <location>
        <begin position="3"/>
        <end position="340"/>
    </location>
</feature>
<feature type="binding site" evidence="14">
    <location>
        <position position="215"/>
    </location>
    <ligand>
        <name>Mg(2+)</name>
        <dbReference type="ChEBI" id="CHEBI:18420"/>
    </ligand>
</feature>
<feature type="binding site" evidence="14">
    <location>
        <position position="103"/>
    </location>
    <ligand>
        <name>substrate</name>
    </ligand>
</feature>
<dbReference type="RefSeq" id="WP_086274054.1">
    <property type="nucleotide sequence ID" value="NZ_NGKU01000001.1"/>
</dbReference>
<reference evidence="17 18" key="1">
    <citation type="submission" date="2017-05" db="EMBL/GenBank/DDBJ databases">
        <title>The Genome Sequence of Enterococcus sp. 8G7_MSG3316.</title>
        <authorList>
            <consortium name="The Broad Institute Genomics Platform"/>
            <consortium name="The Broad Institute Genomic Center for Infectious Diseases"/>
            <person name="Earl A."/>
            <person name="Manson A."/>
            <person name="Schwartman J."/>
            <person name="Gilmore M."/>
            <person name="Abouelleil A."/>
            <person name="Cao P."/>
            <person name="Chapman S."/>
            <person name="Cusick C."/>
            <person name="Shea T."/>
            <person name="Young S."/>
            <person name="Neafsey D."/>
            <person name="Nusbaum C."/>
            <person name="Birren B."/>
        </authorList>
    </citation>
    <scope>NUCLEOTIDE SEQUENCE [LARGE SCALE GENOMIC DNA]</scope>
    <source>
        <strain evidence="17 18">8G7_MSG3316</strain>
    </source>
</reference>
<dbReference type="PROSITE" id="PS00470">
    <property type="entry name" value="IDH_IMDH"/>
    <property type="match status" value="1"/>
</dbReference>
<dbReference type="OrthoDB" id="9806254at2"/>
<dbReference type="Pfam" id="PF00180">
    <property type="entry name" value="Iso_dh"/>
    <property type="match status" value="1"/>
</dbReference>
<dbReference type="GO" id="GO:0009098">
    <property type="term" value="P:L-leucine biosynthetic process"/>
    <property type="evidence" value="ECO:0007669"/>
    <property type="project" value="UniProtKB-UniRule"/>
</dbReference>
<evidence type="ECO:0000313" key="18">
    <source>
        <dbReference type="Proteomes" id="UP000195043"/>
    </source>
</evidence>
<dbReference type="FunFam" id="3.40.718.10:FF:000006">
    <property type="entry name" value="3-isopropylmalate dehydrogenase"/>
    <property type="match status" value="1"/>
</dbReference>
<dbReference type="SUPFAM" id="SSF53659">
    <property type="entry name" value="Isocitrate/Isopropylmalate dehydrogenase-like"/>
    <property type="match status" value="1"/>
</dbReference>
<evidence type="ECO:0000256" key="2">
    <source>
        <dbReference type="ARBA" id="ARBA00001936"/>
    </source>
</evidence>
<dbReference type="GO" id="GO:0005829">
    <property type="term" value="C:cytosol"/>
    <property type="evidence" value="ECO:0007669"/>
    <property type="project" value="TreeGrafter"/>
</dbReference>
<evidence type="ECO:0000256" key="1">
    <source>
        <dbReference type="ARBA" id="ARBA00000624"/>
    </source>
</evidence>
<comment type="cofactor">
    <cofactor evidence="2">
        <name>Mn(2+)</name>
        <dbReference type="ChEBI" id="CHEBI:29035"/>
    </cofactor>
</comment>
<evidence type="ECO:0000256" key="6">
    <source>
        <dbReference type="ARBA" id="ARBA00022430"/>
    </source>
</evidence>
<evidence type="ECO:0000256" key="11">
    <source>
        <dbReference type="ARBA" id="ARBA00023027"/>
    </source>
</evidence>
<evidence type="ECO:0000256" key="14">
    <source>
        <dbReference type="HAMAP-Rule" id="MF_01033"/>
    </source>
</evidence>
<evidence type="ECO:0000256" key="4">
    <source>
        <dbReference type="ARBA" id="ARBA00008319"/>
    </source>
</evidence>
<protein>
    <recommendedName>
        <fullName evidence="14">3-isopropylmalate dehydrogenase</fullName>
        <ecNumber evidence="14">1.1.1.85</ecNumber>
    </recommendedName>
    <alternativeName>
        <fullName evidence="14">3-IPM-DH</fullName>
    </alternativeName>
    <alternativeName>
        <fullName evidence="14">Beta-IPM dehydrogenase</fullName>
        <shortName evidence="14">IMDH</shortName>
    </alternativeName>
</protein>
<dbReference type="GO" id="GO:0051287">
    <property type="term" value="F:NAD binding"/>
    <property type="evidence" value="ECO:0007669"/>
    <property type="project" value="InterPro"/>
</dbReference>
<keyword evidence="6 14" id="KW-0432">Leucine biosynthesis</keyword>
<evidence type="ECO:0000313" key="17">
    <source>
        <dbReference type="EMBL" id="OTN76059.1"/>
    </source>
</evidence>
<feature type="site" description="Important for catalysis" evidence="14">
    <location>
        <position position="138"/>
    </location>
</feature>
<dbReference type="InterPro" id="IPR004429">
    <property type="entry name" value="Isopropylmalate_DH"/>
</dbReference>
<evidence type="ECO:0000256" key="10">
    <source>
        <dbReference type="ARBA" id="ARBA00023002"/>
    </source>
</evidence>
<dbReference type="GO" id="GO:0000287">
    <property type="term" value="F:magnesium ion binding"/>
    <property type="evidence" value="ECO:0007669"/>
    <property type="project" value="InterPro"/>
</dbReference>
<comment type="caution">
    <text evidence="17">The sequence shown here is derived from an EMBL/GenBank/DDBJ whole genome shotgun (WGS) entry which is preliminary data.</text>
</comment>
<feature type="binding site" evidence="14">
    <location>
        <position position="215"/>
    </location>
    <ligand>
        <name>substrate</name>
    </ligand>
</feature>
<evidence type="ECO:0000256" key="12">
    <source>
        <dbReference type="ARBA" id="ARBA00023211"/>
    </source>
</evidence>
<keyword evidence="8 14" id="KW-0479">Metal-binding</keyword>
<feature type="binding site" evidence="14">
    <location>
        <position position="239"/>
    </location>
    <ligand>
        <name>Mg(2+)</name>
        <dbReference type="ChEBI" id="CHEBI:18420"/>
    </ligand>
</feature>
<dbReference type="HAMAP" id="MF_01033">
    <property type="entry name" value="LeuB_type1"/>
    <property type="match status" value="1"/>
</dbReference>
<evidence type="ECO:0000256" key="13">
    <source>
        <dbReference type="ARBA" id="ARBA00023304"/>
    </source>
</evidence>
<accession>A0A242A566</accession>
<evidence type="ECO:0000256" key="5">
    <source>
        <dbReference type="ARBA" id="ARBA00011738"/>
    </source>
</evidence>
<keyword evidence="18" id="KW-1185">Reference proteome</keyword>
<dbReference type="PANTHER" id="PTHR42979">
    <property type="entry name" value="3-ISOPROPYLMALATE DEHYDROGENASE"/>
    <property type="match status" value="1"/>
</dbReference>
<evidence type="ECO:0000256" key="7">
    <source>
        <dbReference type="ARBA" id="ARBA00022605"/>
    </source>
</evidence>
<sequence length="354" mass="38029">MKKIVVLAGDGIGPEIMDSALRVLGAAMGSDSSVFSFDHQPFGAAALAIGPTPLPPATLQACQEADAILLGAIGDPRWEKAPFTPEQGLLALRKALGLYANIRPIKVVDAVLHLSPIKETIVKGTDFVIVRELTGGIYFGDKAEELDSAYDINRYDRVEIQRIMRQAFRIARTRQKKVLSIDKANVLATSRLWRRIAEEVAEEFPDCQLTHQYVDSAAMKIMQQPTAFDVIVTENLFGDILSDEASVLPGSLGVLPSASHGINGVSLYEPIHGSAPDIAGQNSANPVSMILSVVMMLRESFQMESLAETIETACFDTMNAGILTKDLGGDATTDAFTAAVIARLGGMQDGENVI</sequence>
<dbReference type="EC" id="1.1.1.85" evidence="14"/>
<keyword evidence="12 14" id="KW-0464">Manganese</keyword>
<dbReference type="PANTHER" id="PTHR42979:SF1">
    <property type="entry name" value="3-ISOPROPYLMALATE DEHYDROGENASE"/>
    <property type="match status" value="1"/>
</dbReference>
<dbReference type="InterPro" id="IPR019818">
    <property type="entry name" value="IsoCit/isopropylmalate_DH_CS"/>
</dbReference>
<comment type="subcellular location">
    <subcellularLocation>
        <location evidence="14">Cytoplasm</location>
    </subcellularLocation>
</comment>
<dbReference type="STRING" id="1834191.A5886_001136"/>
<proteinExistence type="inferred from homology"/>
<keyword evidence="9 14" id="KW-0460">Magnesium</keyword>
<dbReference type="InterPro" id="IPR024084">
    <property type="entry name" value="IsoPropMal-DH-like_dom"/>
</dbReference>
<evidence type="ECO:0000256" key="9">
    <source>
        <dbReference type="ARBA" id="ARBA00022842"/>
    </source>
</evidence>
<dbReference type="AlphaFoldDB" id="A0A242A566"/>